<sequence>MKNWNPDFNTTHNAPIEQRSSSIDRSRAPAEAQRIGTKLDPSSNIQSSEVGWSPVSRKQNDDAVPKKVHGFDMFHLNAEKHEQSMNKNTKRNTFGPNSRIDDMQIINSTKESESSTPFSSSEMRRQSAPHAEPLQFFEDPNTLDTENNPSRSALDKGDFHHEAISNLPPYAGDRTRRSSAPNRDQKGVSIPSHRRSSALSGPDSFLRQEELAPGNGPVSPRDNKPYIPSETDNQASDREPIGSVDDDKEMQQFAGSRLTPVQESKEFIQDQQSEKDVDKNKETSYSKLATGAVASVAATATAAAAVLFGSSHDNDKDKTDEPTQDSDSKPAGFRQNKMSSVDDQLTVNKECISCGRVKDTVNDDQKLCSQCQKSSEHTPKESKLDSTGFTDTPAAVKSMPGTASTEPVSADRTARSVPAGIENNKLRNEWIGLDTGIPQLDGVLVADKNCYGINKAVDDESKRAQSKPAIIENKNESFSSTRAINGEASSEEGEMKQAHVPVTQRKMENTAEKQRRRSSFASGFKSKAAAGGAAVTSAFRRFSHGSLPSPGSEQRRISDAEAYKRQQSGMAGFKKDQQRSEYKHITNPSGVTAEPQHKMSDHNTASDFADRQDPSYGQQNLHNSGHDEPYNNIGGISYQTSSNTPYDNKDVANNNRLTTDMNHHTETPSSFDHASGIATDESMSSQQKNDLVSNKVINTGPDYNPMFLSADNATNLPSNKDNTMGIVNDHAFGNRKSAQVPTNAAVHPTDDIGQNYSGIPGIESMRPKGTAENQDKFMKENENNTRRKSRKGSIQKVFDKLFHKNSSKGV</sequence>
<feature type="compositionally biased region" description="Basic and acidic residues" evidence="1">
    <location>
        <begin position="312"/>
        <end position="321"/>
    </location>
</feature>
<reference evidence="2" key="1">
    <citation type="journal article" date="2020" name="Microb. Genom.">
        <title>Genetic diversity of clinical and environmental Mucorales isolates obtained from an investigation of mucormycosis cases among solid organ transplant recipients.</title>
        <authorList>
            <person name="Nguyen M.H."/>
            <person name="Kaul D."/>
            <person name="Muto C."/>
            <person name="Cheng S.J."/>
            <person name="Richter R.A."/>
            <person name="Bruno V.M."/>
            <person name="Liu G."/>
            <person name="Beyhan S."/>
            <person name="Sundermann A.J."/>
            <person name="Mounaud S."/>
            <person name="Pasculle A.W."/>
            <person name="Nierman W.C."/>
            <person name="Driscoll E."/>
            <person name="Cumbie R."/>
            <person name="Clancy C.J."/>
            <person name="Dupont C.L."/>
        </authorList>
    </citation>
    <scope>NUCLEOTIDE SEQUENCE</scope>
    <source>
        <strain evidence="2">GL11</strain>
    </source>
</reference>
<organism evidence="2 3">
    <name type="scientific">Rhizopus oryzae</name>
    <name type="common">Mucormycosis agent</name>
    <name type="synonym">Rhizopus arrhizus var. delemar</name>
    <dbReference type="NCBI Taxonomy" id="64495"/>
    <lineage>
        <taxon>Eukaryota</taxon>
        <taxon>Fungi</taxon>
        <taxon>Fungi incertae sedis</taxon>
        <taxon>Mucoromycota</taxon>
        <taxon>Mucoromycotina</taxon>
        <taxon>Mucoromycetes</taxon>
        <taxon>Mucorales</taxon>
        <taxon>Mucorineae</taxon>
        <taxon>Rhizopodaceae</taxon>
        <taxon>Rhizopus</taxon>
    </lineage>
</organism>
<feature type="compositionally biased region" description="Polar residues" evidence="1">
    <location>
        <begin position="637"/>
        <end position="660"/>
    </location>
</feature>
<feature type="region of interest" description="Disordered" evidence="1">
    <location>
        <begin position="737"/>
        <end position="810"/>
    </location>
</feature>
<evidence type="ECO:0000256" key="1">
    <source>
        <dbReference type="SAM" id="MobiDB-lite"/>
    </source>
</evidence>
<dbReference type="Proteomes" id="UP000716291">
    <property type="component" value="Unassembled WGS sequence"/>
</dbReference>
<feature type="compositionally biased region" description="Basic and acidic residues" evidence="1">
    <location>
        <begin position="553"/>
        <end position="564"/>
    </location>
</feature>
<protein>
    <submittedName>
        <fullName evidence="2">Uncharacterized protein</fullName>
    </submittedName>
</protein>
<feature type="region of interest" description="Disordered" evidence="1">
    <location>
        <begin position="77"/>
        <end position="282"/>
    </location>
</feature>
<feature type="region of interest" description="Disordered" evidence="1">
    <location>
        <begin position="370"/>
        <end position="416"/>
    </location>
</feature>
<evidence type="ECO:0000313" key="2">
    <source>
        <dbReference type="EMBL" id="KAG1306425.1"/>
    </source>
</evidence>
<gene>
    <name evidence="2" type="ORF">G6F64_007607</name>
</gene>
<keyword evidence="3" id="KW-1185">Reference proteome</keyword>
<comment type="caution">
    <text evidence="2">The sequence shown here is derived from an EMBL/GenBank/DDBJ whole genome shotgun (WGS) entry which is preliminary data.</text>
</comment>
<feature type="compositionally biased region" description="Basic and acidic residues" evidence="1">
    <location>
        <begin position="263"/>
        <end position="282"/>
    </location>
</feature>
<dbReference type="EMBL" id="JAANQT010001135">
    <property type="protein sequence ID" value="KAG1306425.1"/>
    <property type="molecule type" value="Genomic_DNA"/>
</dbReference>
<feature type="compositionally biased region" description="Basic and acidic residues" evidence="1">
    <location>
        <begin position="573"/>
        <end position="584"/>
    </location>
</feature>
<dbReference type="OrthoDB" id="2228633at2759"/>
<feature type="compositionally biased region" description="Polar residues" evidence="1">
    <location>
        <begin position="85"/>
        <end position="96"/>
    </location>
</feature>
<evidence type="ECO:0000313" key="3">
    <source>
        <dbReference type="Proteomes" id="UP000716291"/>
    </source>
</evidence>
<accession>A0A9P7BRC6</accession>
<proteinExistence type="predicted"/>
<feature type="region of interest" description="Disordered" evidence="1">
    <location>
        <begin position="309"/>
        <end position="340"/>
    </location>
</feature>
<feature type="compositionally biased region" description="Polar residues" evidence="1">
    <location>
        <begin position="40"/>
        <end position="50"/>
    </location>
</feature>
<feature type="compositionally biased region" description="Polar residues" evidence="1">
    <location>
        <begin position="1"/>
        <end position="21"/>
    </location>
</feature>
<feature type="region of interest" description="Disordered" evidence="1">
    <location>
        <begin position="459"/>
        <end position="670"/>
    </location>
</feature>
<feature type="compositionally biased region" description="Basic and acidic residues" evidence="1">
    <location>
        <begin position="374"/>
        <end position="384"/>
    </location>
</feature>
<feature type="region of interest" description="Disordered" evidence="1">
    <location>
        <begin position="1"/>
        <end position="64"/>
    </location>
</feature>
<dbReference type="AlphaFoldDB" id="A0A9P7BRC6"/>
<name>A0A9P7BRC6_RHIOR</name>
<feature type="compositionally biased region" description="Basic and acidic residues" evidence="1">
    <location>
        <begin position="153"/>
        <end position="163"/>
    </location>
</feature>
<feature type="compositionally biased region" description="Polar residues" evidence="1">
    <location>
        <begin position="142"/>
        <end position="151"/>
    </location>
</feature>
<feature type="compositionally biased region" description="Basic and acidic residues" evidence="1">
    <location>
        <begin position="773"/>
        <end position="785"/>
    </location>
</feature>
<feature type="compositionally biased region" description="Low complexity" evidence="1">
    <location>
        <begin position="519"/>
        <end position="539"/>
    </location>
</feature>